<proteinExistence type="predicted"/>
<feature type="region of interest" description="Disordered" evidence="1">
    <location>
        <begin position="1"/>
        <end position="44"/>
    </location>
</feature>
<accession>A0A5E4Q415</accession>
<name>A0A5E4Q415_9NEOP</name>
<evidence type="ECO:0000256" key="1">
    <source>
        <dbReference type="SAM" id="MobiDB-lite"/>
    </source>
</evidence>
<keyword evidence="3" id="KW-1185">Reference proteome</keyword>
<sequence>MKVELSRVSGQFPQDRICEAASDGSGDLRDDDEGSDHGTQQATGLPPSLSHFVFCQYAVWGGADTVVVPPHVAADTPPAQAAPTSPRHHLLTFKFDHRRDFAVPLTEEFIEHCAEGALSIEVWGHRSAGFTHVGNWEVEQQQLAKARSLADRWSELTRKIELWIEIHELNDQGEYAPVEKLVNMSASLKSERDMEREQSLVEQWVSLTEERNAVLVPSAGSPIPGAPAAWNPPPGMEHHIPVLFLDLN</sequence>
<dbReference type="AlphaFoldDB" id="A0A5E4Q415"/>
<dbReference type="Proteomes" id="UP000324832">
    <property type="component" value="Unassembled WGS sequence"/>
</dbReference>
<reference evidence="2 3" key="1">
    <citation type="submission" date="2017-07" db="EMBL/GenBank/DDBJ databases">
        <authorList>
            <person name="Talla V."/>
            <person name="Backstrom N."/>
        </authorList>
    </citation>
    <scope>NUCLEOTIDE SEQUENCE [LARGE SCALE GENOMIC DNA]</scope>
</reference>
<evidence type="ECO:0000313" key="2">
    <source>
        <dbReference type="EMBL" id="VVC92448.1"/>
    </source>
</evidence>
<evidence type="ECO:0000313" key="3">
    <source>
        <dbReference type="Proteomes" id="UP000324832"/>
    </source>
</evidence>
<feature type="non-terminal residue" evidence="2">
    <location>
        <position position="248"/>
    </location>
</feature>
<protein>
    <submittedName>
        <fullName evidence="2">Uncharacterized protein</fullName>
    </submittedName>
</protein>
<organism evidence="2 3">
    <name type="scientific">Leptidea sinapis</name>
    <dbReference type="NCBI Taxonomy" id="189913"/>
    <lineage>
        <taxon>Eukaryota</taxon>
        <taxon>Metazoa</taxon>
        <taxon>Ecdysozoa</taxon>
        <taxon>Arthropoda</taxon>
        <taxon>Hexapoda</taxon>
        <taxon>Insecta</taxon>
        <taxon>Pterygota</taxon>
        <taxon>Neoptera</taxon>
        <taxon>Endopterygota</taxon>
        <taxon>Lepidoptera</taxon>
        <taxon>Glossata</taxon>
        <taxon>Ditrysia</taxon>
        <taxon>Papilionoidea</taxon>
        <taxon>Pieridae</taxon>
        <taxon>Dismorphiinae</taxon>
        <taxon>Leptidea</taxon>
    </lineage>
</organism>
<gene>
    <name evidence="2" type="ORF">LSINAPIS_LOCUS4899</name>
</gene>
<dbReference type="EMBL" id="FZQP02001323">
    <property type="protein sequence ID" value="VVC92448.1"/>
    <property type="molecule type" value="Genomic_DNA"/>
</dbReference>